<keyword evidence="2" id="KW-1185">Reference proteome</keyword>
<reference evidence="1 2" key="1">
    <citation type="submission" date="2023-10" db="EMBL/GenBank/DDBJ databases">
        <title>Noviherbaspirillum sp. CPCC 100848 genome assembly.</title>
        <authorList>
            <person name="Li X.Y."/>
            <person name="Fang X.M."/>
        </authorList>
    </citation>
    <scope>NUCLEOTIDE SEQUENCE [LARGE SCALE GENOMIC DNA]</scope>
    <source>
        <strain evidence="1 2">CPCC 100848</strain>
    </source>
</reference>
<gene>
    <name evidence="1" type="ORF">RY831_28690</name>
</gene>
<proteinExistence type="predicted"/>
<dbReference type="Proteomes" id="UP001352263">
    <property type="component" value="Unassembled WGS sequence"/>
</dbReference>
<dbReference type="EMBL" id="JAWIIV010000044">
    <property type="protein sequence ID" value="MEC4723141.1"/>
    <property type="molecule type" value="Genomic_DNA"/>
</dbReference>
<evidence type="ECO:0000313" key="1">
    <source>
        <dbReference type="EMBL" id="MEC4723141.1"/>
    </source>
</evidence>
<evidence type="ECO:0000313" key="2">
    <source>
        <dbReference type="Proteomes" id="UP001352263"/>
    </source>
</evidence>
<name>A0ABU6JI51_9BURK</name>
<accession>A0ABU6JI51</accession>
<protein>
    <submittedName>
        <fullName evidence="1">Uncharacterized protein</fullName>
    </submittedName>
</protein>
<sequence length="165" mass="19126">MKRIGQGYSPLITSLTHEQGYIGSRTEDEQMTPVENGGWNVEQGCFDRVGNYQQLNKFDYDDKRFLMIPLWRLFLDAFTAAVENGYIDHVNWKQAFRFREDWLALATDLKNAGTEWMHERHQRALTVAILGRKPGHSGFASYRDCGVFIATQIEPRSDLPRLRLV</sequence>
<comment type="caution">
    <text evidence="1">The sequence shown here is derived from an EMBL/GenBank/DDBJ whole genome shotgun (WGS) entry which is preliminary data.</text>
</comment>
<dbReference type="RefSeq" id="WP_326509764.1">
    <property type="nucleotide sequence ID" value="NZ_JAWIIV010000044.1"/>
</dbReference>
<organism evidence="1 2">
    <name type="scientific">Noviherbaspirillum album</name>
    <dbReference type="NCBI Taxonomy" id="3080276"/>
    <lineage>
        <taxon>Bacteria</taxon>
        <taxon>Pseudomonadati</taxon>
        <taxon>Pseudomonadota</taxon>
        <taxon>Betaproteobacteria</taxon>
        <taxon>Burkholderiales</taxon>
        <taxon>Oxalobacteraceae</taxon>
        <taxon>Noviherbaspirillum</taxon>
    </lineage>
</organism>